<dbReference type="STRING" id="47428.A0A284QWS1"/>
<organism evidence="1 2">
    <name type="scientific">Armillaria ostoyae</name>
    <name type="common">Armillaria root rot fungus</name>
    <dbReference type="NCBI Taxonomy" id="47428"/>
    <lineage>
        <taxon>Eukaryota</taxon>
        <taxon>Fungi</taxon>
        <taxon>Dikarya</taxon>
        <taxon>Basidiomycota</taxon>
        <taxon>Agaricomycotina</taxon>
        <taxon>Agaricomycetes</taxon>
        <taxon>Agaricomycetidae</taxon>
        <taxon>Agaricales</taxon>
        <taxon>Marasmiineae</taxon>
        <taxon>Physalacriaceae</taxon>
        <taxon>Armillaria</taxon>
    </lineage>
</organism>
<dbReference type="AlphaFoldDB" id="A0A284QWS1"/>
<dbReference type="OMA" id="ILYPAHM"/>
<dbReference type="EMBL" id="FUEG01000002">
    <property type="protein sequence ID" value="SJL00904.1"/>
    <property type="molecule type" value="Genomic_DNA"/>
</dbReference>
<sequence>MQHSLTGVRSFFIVCSSYLPRMVVTQAIPSQSRLLYPAPQGALTQLYAGTTAEGANLNGKHLAPWAQAYPLSPASQDPEIGKTLWSWLEEQIQNV</sequence>
<name>A0A284QWS1_ARMOS</name>
<proteinExistence type="predicted"/>
<evidence type="ECO:0000313" key="1">
    <source>
        <dbReference type="EMBL" id="SJL00904.1"/>
    </source>
</evidence>
<evidence type="ECO:0000313" key="2">
    <source>
        <dbReference type="Proteomes" id="UP000219338"/>
    </source>
</evidence>
<gene>
    <name evidence="1" type="ORF">ARMOST_04218</name>
</gene>
<protein>
    <submittedName>
        <fullName evidence="1">Uncharacterized protein</fullName>
    </submittedName>
</protein>
<accession>A0A284QWS1</accession>
<reference evidence="2" key="1">
    <citation type="journal article" date="2017" name="Nat. Ecol. Evol.">
        <title>Genome expansion and lineage-specific genetic innovations in the forest pathogenic fungi Armillaria.</title>
        <authorList>
            <person name="Sipos G."/>
            <person name="Prasanna A.N."/>
            <person name="Walter M.C."/>
            <person name="O'Connor E."/>
            <person name="Balint B."/>
            <person name="Krizsan K."/>
            <person name="Kiss B."/>
            <person name="Hess J."/>
            <person name="Varga T."/>
            <person name="Slot J."/>
            <person name="Riley R."/>
            <person name="Boka B."/>
            <person name="Rigling D."/>
            <person name="Barry K."/>
            <person name="Lee J."/>
            <person name="Mihaltcheva S."/>
            <person name="LaButti K."/>
            <person name="Lipzen A."/>
            <person name="Waldron R."/>
            <person name="Moloney N.M."/>
            <person name="Sperisen C."/>
            <person name="Kredics L."/>
            <person name="Vagvoelgyi C."/>
            <person name="Patrignani A."/>
            <person name="Fitzpatrick D."/>
            <person name="Nagy I."/>
            <person name="Doyle S."/>
            <person name="Anderson J.B."/>
            <person name="Grigoriev I.V."/>
            <person name="Gueldener U."/>
            <person name="Muensterkoetter M."/>
            <person name="Nagy L.G."/>
        </authorList>
    </citation>
    <scope>NUCLEOTIDE SEQUENCE [LARGE SCALE GENOMIC DNA]</scope>
    <source>
        <strain evidence="2">C18/9</strain>
    </source>
</reference>
<dbReference type="OrthoDB" id="191139at2759"/>
<dbReference type="Proteomes" id="UP000219338">
    <property type="component" value="Unassembled WGS sequence"/>
</dbReference>
<keyword evidence="2" id="KW-1185">Reference proteome</keyword>